<dbReference type="PANTHER" id="PTHR30349">
    <property type="entry name" value="PHAGE INTEGRASE-RELATED"/>
    <property type="match status" value="1"/>
</dbReference>
<dbReference type="SUPFAM" id="SSF56349">
    <property type="entry name" value="DNA breaking-rejoining enzymes"/>
    <property type="match status" value="1"/>
</dbReference>
<dbReference type="Gene3D" id="1.10.443.10">
    <property type="entry name" value="Intergrase catalytic core"/>
    <property type="match status" value="1"/>
</dbReference>
<dbReference type="InterPro" id="IPR013762">
    <property type="entry name" value="Integrase-like_cat_sf"/>
</dbReference>
<evidence type="ECO:0000259" key="7">
    <source>
        <dbReference type="PROSITE" id="PS51900"/>
    </source>
</evidence>
<dbReference type="InterPro" id="IPR011010">
    <property type="entry name" value="DNA_brk_join_enz"/>
</dbReference>
<dbReference type="PROSITE" id="PS51898">
    <property type="entry name" value="TYR_RECOMBINASE"/>
    <property type="match status" value="1"/>
</dbReference>
<dbReference type="InterPro" id="IPR010998">
    <property type="entry name" value="Integrase_recombinase_N"/>
</dbReference>
<evidence type="ECO:0000256" key="3">
    <source>
        <dbReference type="ARBA" id="ARBA00023125"/>
    </source>
</evidence>
<evidence type="ECO:0000313" key="9">
    <source>
        <dbReference type="Proteomes" id="UP000617979"/>
    </source>
</evidence>
<protein>
    <submittedName>
        <fullName evidence="8">Integrase</fullName>
    </submittedName>
</protein>
<reference evidence="9" key="1">
    <citation type="journal article" date="2019" name="Int. J. Syst. Evol. Microbiol.">
        <title>The Global Catalogue of Microorganisms (GCM) 10K type strain sequencing project: providing services to taxonomists for standard genome sequencing and annotation.</title>
        <authorList>
            <consortium name="The Broad Institute Genomics Platform"/>
            <consortium name="The Broad Institute Genome Sequencing Center for Infectious Disease"/>
            <person name="Wu L."/>
            <person name="Ma J."/>
        </authorList>
    </citation>
    <scope>NUCLEOTIDE SEQUENCE [LARGE SCALE GENOMIC DNA]</scope>
    <source>
        <strain evidence="9">CGMCC 1.12404</strain>
    </source>
</reference>
<organism evidence="8 9">
    <name type="scientific">Kroppenstedtia guangzhouensis</name>
    <dbReference type="NCBI Taxonomy" id="1274356"/>
    <lineage>
        <taxon>Bacteria</taxon>
        <taxon>Bacillati</taxon>
        <taxon>Bacillota</taxon>
        <taxon>Bacilli</taxon>
        <taxon>Bacillales</taxon>
        <taxon>Thermoactinomycetaceae</taxon>
        <taxon>Kroppenstedtia</taxon>
    </lineage>
</organism>
<comment type="similarity">
    <text evidence="1">Belongs to the 'phage' integrase family.</text>
</comment>
<sequence>MELEAFVEWLKEKGKRERTQEGYQGVVKALAKWYEERTDQPFDPDQVTARDLQDWISHMQTVQRLAPATVNQRVAAVKTYWSFLMEAGHSTLDPTKPIRMKRISVLEQAPRWLTRKQQADLIHQIRKEKNPWKRARNLAICQLMLQAGLRISEVAALDMEDIDWKRRIVTVWEGKGGKTRRVEMNPDLARALEGWREERGQGEDKAFFVGSRGRDRMTRQGIHYLVRRHLDNVGLFDHSAHSLRHSFCRNLIDAHQPLQVVSQLAGHESLETTRRYVTPSEHDRRRAVDSISEEKA</sequence>
<dbReference type="Pfam" id="PF13495">
    <property type="entry name" value="Phage_int_SAM_4"/>
    <property type="match status" value="1"/>
</dbReference>
<keyword evidence="4" id="KW-0233">DNA recombination</keyword>
<evidence type="ECO:0000256" key="5">
    <source>
        <dbReference type="PROSITE-ProRule" id="PRU01248"/>
    </source>
</evidence>
<dbReference type="RefSeq" id="WP_188433475.1">
    <property type="nucleotide sequence ID" value="NZ_BMEX01000020.1"/>
</dbReference>
<evidence type="ECO:0000259" key="6">
    <source>
        <dbReference type="PROSITE" id="PS51898"/>
    </source>
</evidence>
<dbReference type="InterPro" id="IPR002104">
    <property type="entry name" value="Integrase_catalytic"/>
</dbReference>
<proteinExistence type="inferred from homology"/>
<name>A0ABQ1H329_9BACL</name>
<evidence type="ECO:0000313" key="8">
    <source>
        <dbReference type="EMBL" id="GGA56034.1"/>
    </source>
</evidence>
<accession>A0ABQ1H329</accession>
<keyword evidence="9" id="KW-1185">Reference proteome</keyword>
<dbReference type="PROSITE" id="PS51900">
    <property type="entry name" value="CB"/>
    <property type="match status" value="1"/>
</dbReference>
<feature type="domain" description="Tyr recombinase" evidence="6">
    <location>
        <begin position="108"/>
        <end position="289"/>
    </location>
</feature>
<dbReference type="Pfam" id="PF00589">
    <property type="entry name" value="Phage_integrase"/>
    <property type="match status" value="1"/>
</dbReference>
<dbReference type="Gene3D" id="1.10.150.130">
    <property type="match status" value="1"/>
</dbReference>
<dbReference type="InterPro" id="IPR050090">
    <property type="entry name" value="Tyrosine_recombinase_XerCD"/>
</dbReference>
<comment type="caution">
    <text evidence="8">The sequence shown here is derived from an EMBL/GenBank/DDBJ whole genome shotgun (WGS) entry which is preliminary data.</text>
</comment>
<gene>
    <name evidence="8" type="ORF">GCM10007416_31510</name>
</gene>
<evidence type="ECO:0000256" key="4">
    <source>
        <dbReference type="ARBA" id="ARBA00023172"/>
    </source>
</evidence>
<dbReference type="EMBL" id="BMEX01000020">
    <property type="protein sequence ID" value="GGA56034.1"/>
    <property type="molecule type" value="Genomic_DNA"/>
</dbReference>
<keyword evidence="2" id="KW-0229">DNA integration</keyword>
<dbReference type="InterPro" id="IPR044068">
    <property type="entry name" value="CB"/>
</dbReference>
<evidence type="ECO:0000256" key="2">
    <source>
        <dbReference type="ARBA" id="ARBA00022908"/>
    </source>
</evidence>
<keyword evidence="3 5" id="KW-0238">DNA-binding</keyword>
<evidence type="ECO:0000256" key="1">
    <source>
        <dbReference type="ARBA" id="ARBA00008857"/>
    </source>
</evidence>
<dbReference type="PANTHER" id="PTHR30349:SF41">
    <property type="entry name" value="INTEGRASE_RECOMBINASE PROTEIN MJ0367-RELATED"/>
    <property type="match status" value="1"/>
</dbReference>
<feature type="domain" description="Core-binding (CB)" evidence="7">
    <location>
        <begin position="1"/>
        <end position="85"/>
    </location>
</feature>
<dbReference type="InterPro" id="IPR004107">
    <property type="entry name" value="Integrase_SAM-like_N"/>
</dbReference>
<dbReference type="Proteomes" id="UP000617979">
    <property type="component" value="Unassembled WGS sequence"/>
</dbReference>